<proteinExistence type="predicted"/>
<protein>
    <submittedName>
        <fullName evidence="1">Uncharacterized protein</fullName>
    </submittedName>
</protein>
<keyword evidence="2" id="KW-1185">Reference proteome</keyword>
<evidence type="ECO:0000313" key="1">
    <source>
        <dbReference type="EMBL" id="ACL33307.1"/>
    </source>
</evidence>
<name>B8F7K5_GLAP5</name>
<dbReference type="KEGG" id="hap:HAPS_1797"/>
<accession>B8F7K5</accession>
<evidence type="ECO:0000313" key="2">
    <source>
        <dbReference type="Proteomes" id="UP000006743"/>
    </source>
</evidence>
<dbReference type="STRING" id="557723.HAPS_1797"/>
<gene>
    <name evidence="1" type="ordered locus">HAPS_1797</name>
</gene>
<sequence>MDRLLMLMIVTFIKHKKCKQNTFYECYLTIINKKAVKMISFSPLYI</sequence>
<dbReference type="AlphaFoldDB" id="B8F7K5"/>
<organism evidence="1 2">
    <name type="scientific">Glaesserella parasuis serovar 5 (strain SH0165)</name>
    <name type="common">Haemophilus parasuis</name>
    <dbReference type="NCBI Taxonomy" id="557723"/>
    <lineage>
        <taxon>Bacteria</taxon>
        <taxon>Pseudomonadati</taxon>
        <taxon>Pseudomonadota</taxon>
        <taxon>Gammaproteobacteria</taxon>
        <taxon>Pasteurellales</taxon>
        <taxon>Pasteurellaceae</taxon>
        <taxon>Glaesserella</taxon>
    </lineage>
</organism>
<dbReference type="Proteomes" id="UP000006743">
    <property type="component" value="Chromosome"/>
</dbReference>
<dbReference type="HOGENOM" id="CLU_3184331_0_0_6"/>
<dbReference type="EMBL" id="CP001321">
    <property type="protein sequence ID" value="ACL33307.1"/>
    <property type="molecule type" value="Genomic_DNA"/>
</dbReference>
<reference evidence="1 2" key="1">
    <citation type="journal article" date="2009" name="J. Bacteriol.">
        <title>Complete genome sequence of Haemophilus parasuis SH0165.</title>
        <authorList>
            <person name="Yue M."/>
            <person name="Yang F."/>
            <person name="Yang J."/>
            <person name="Bei W."/>
            <person name="Cai X."/>
            <person name="Chen L."/>
            <person name="Dong J."/>
            <person name="Zhou R."/>
            <person name="Jin M."/>
            <person name="Jin Q."/>
            <person name="Chen H."/>
        </authorList>
    </citation>
    <scope>NUCLEOTIDE SEQUENCE [LARGE SCALE GENOMIC DNA]</scope>
    <source>
        <strain evidence="1 2">SH0165</strain>
    </source>
</reference>